<accession>A0A437RQZ6</accession>
<organism evidence="2 3">
    <name type="scientific">Rubrivivax rivuli</name>
    <dbReference type="NCBI Taxonomy" id="1862385"/>
    <lineage>
        <taxon>Bacteria</taxon>
        <taxon>Pseudomonadati</taxon>
        <taxon>Pseudomonadota</taxon>
        <taxon>Betaproteobacteria</taxon>
        <taxon>Burkholderiales</taxon>
        <taxon>Sphaerotilaceae</taxon>
        <taxon>Rubrivivax</taxon>
    </lineage>
</organism>
<evidence type="ECO:0000313" key="3">
    <source>
        <dbReference type="Proteomes" id="UP000285575"/>
    </source>
</evidence>
<dbReference type="Proteomes" id="UP000285575">
    <property type="component" value="Unassembled WGS sequence"/>
</dbReference>
<keyword evidence="3" id="KW-1185">Reference proteome</keyword>
<dbReference type="AlphaFoldDB" id="A0A437RQZ6"/>
<sequence>MLRPLQDLFNSLLAQPLQGPGGGNAAHRLHLATAVLLVEVMRADAECTEAERRAVLAVLQQRFALADDEQARLLELAEHRAKHAVDFHAFTSTLNEQLSFEDKVQVVEAMWAVAYTDGQLTAHENHVLWRVADLLHVPHGAYINAKLRAKAAAGLA</sequence>
<dbReference type="SUPFAM" id="SSF158682">
    <property type="entry name" value="TerB-like"/>
    <property type="match status" value="1"/>
</dbReference>
<dbReference type="Gene3D" id="1.10.3680.10">
    <property type="entry name" value="TerB-like"/>
    <property type="match status" value="1"/>
</dbReference>
<dbReference type="OrthoDB" id="5294347at2"/>
<dbReference type="RefSeq" id="WP_128226683.1">
    <property type="nucleotide sequence ID" value="NZ_SACR01000001.1"/>
</dbReference>
<dbReference type="InterPro" id="IPR007791">
    <property type="entry name" value="DjlA_N"/>
</dbReference>
<dbReference type="InterPro" id="IPR029024">
    <property type="entry name" value="TerB-like"/>
</dbReference>
<evidence type="ECO:0000259" key="1">
    <source>
        <dbReference type="Pfam" id="PF05099"/>
    </source>
</evidence>
<gene>
    <name evidence="2" type="ORF">EOE66_00170</name>
</gene>
<name>A0A437RQZ6_9BURK</name>
<protein>
    <submittedName>
        <fullName evidence="2">TerB family tellurite resistance protein</fullName>
    </submittedName>
</protein>
<proteinExistence type="predicted"/>
<reference evidence="2 3" key="1">
    <citation type="submission" date="2019-01" db="EMBL/GenBank/DDBJ databases">
        <authorList>
            <person name="Chen W.-M."/>
        </authorList>
    </citation>
    <scope>NUCLEOTIDE SEQUENCE [LARGE SCALE GENOMIC DNA]</scope>
    <source>
        <strain evidence="2 3">KYPY4</strain>
    </source>
</reference>
<dbReference type="Pfam" id="PF05099">
    <property type="entry name" value="TerB"/>
    <property type="match status" value="1"/>
</dbReference>
<dbReference type="EMBL" id="SACR01000001">
    <property type="protein sequence ID" value="RVU49042.1"/>
    <property type="molecule type" value="Genomic_DNA"/>
</dbReference>
<feature type="domain" description="Co-chaperone DjlA N-terminal" evidence="1">
    <location>
        <begin position="30"/>
        <end position="146"/>
    </location>
</feature>
<dbReference type="CDD" id="cd07313">
    <property type="entry name" value="terB_like_2"/>
    <property type="match status" value="1"/>
</dbReference>
<comment type="caution">
    <text evidence="2">The sequence shown here is derived from an EMBL/GenBank/DDBJ whole genome shotgun (WGS) entry which is preliminary data.</text>
</comment>
<evidence type="ECO:0000313" key="2">
    <source>
        <dbReference type="EMBL" id="RVU49042.1"/>
    </source>
</evidence>